<comment type="caution">
    <text evidence="18">The sequence shown here is derived from an EMBL/GenBank/DDBJ whole genome shotgun (WGS) entry which is preliminary data.</text>
</comment>
<dbReference type="OMA" id="VCLARIN"/>
<dbReference type="CDD" id="cd14066">
    <property type="entry name" value="STKc_IRAK"/>
    <property type="match status" value="1"/>
</dbReference>
<evidence type="ECO:0000256" key="7">
    <source>
        <dbReference type="ARBA" id="ARBA00022737"/>
    </source>
</evidence>
<dbReference type="InterPro" id="IPR017441">
    <property type="entry name" value="Protein_kinase_ATP_BS"/>
</dbReference>
<dbReference type="Proteomes" id="UP000825935">
    <property type="component" value="Chromosome 10"/>
</dbReference>
<dbReference type="FunFam" id="1.10.510.10:FF:000095">
    <property type="entry name" value="protein STRUBBELIG-RECEPTOR FAMILY 8"/>
    <property type="match status" value="1"/>
</dbReference>
<dbReference type="Pfam" id="PF00069">
    <property type="entry name" value="Pkinase"/>
    <property type="match status" value="1"/>
</dbReference>
<dbReference type="PANTHER" id="PTHR45631">
    <property type="entry name" value="OS07G0107800 PROTEIN-RELATED"/>
    <property type="match status" value="1"/>
</dbReference>
<dbReference type="GO" id="GO:0016020">
    <property type="term" value="C:membrane"/>
    <property type="evidence" value="ECO:0007669"/>
    <property type="project" value="UniProtKB-SubCell"/>
</dbReference>
<evidence type="ECO:0000256" key="2">
    <source>
        <dbReference type="ARBA" id="ARBA00022527"/>
    </source>
</evidence>
<organism evidence="18 19">
    <name type="scientific">Ceratopteris richardii</name>
    <name type="common">Triangle waterfern</name>
    <dbReference type="NCBI Taxonomy" id="49495"/>
    <lineage>
        <taxon>Eukaryota</taxon>
        <taxon>Viridiplantae</taxon>
        <taxon>Streptophyta</taxon>
        <taxon>Embryophyta</taxon>
        <taxon>Tracheophyta</taxon>
        <taxon>Polypodiopsida</taxon>
        <taxon>Polypodiidae</taxon>
        <taxon>Polypodiales</taxon>
        <taxon>Pteridineae</taxon>
        <taxon>Pteridaceae</taxon>
        <taxon>Parkerioideae</taxon>
        <taxon>Ceratopteris</taxon>
    </lineage>
</organism>
<feature type="chain" id="PRO_5035779613" description="Protein kinase domain-containing protein" evidence="16">
    <location>
        <begin position="28"/>
        <end position="924"/>
    </location>
</feature>
<evidence type="ECO:0000313" key="18">
    <source>
        <dbReference type="EMBL" id="KAH7427999.1"/>
    </source>
</evidence>
<dbReference type="InterPro" id="IPR001611">
    <property type="entry name" value="Leu-rich_rpt"/>
</dbReference>
<keyword evidence="12 15" id="KW-0472">Membrane</keyword>
<dbReference type="Gene3D" id="3.80.10.10">
    <property type="entry name" value="Ribonuclease Inhibitor"/>
    <property type="match status" value="1"/>
</dbReference>
<dbReference type="PRINTS" id="PR00019">
    <property type="entry name" value="LEURICHRPT"/>
</dbReference>
<dbReference type="Pfam" id="PF00560">
    <property type="entry name" value="LRR_1"/>
    <property type="match status" value="2"/>
</dbReference>
<evidence type="ECO:0000256" key="16">
    <source>
        <dbReference type="SAM" id="SignalP"/>
    </source>
</evidence>
<dbReference type="AlphaFoldDB" id="A0A8T2U627"/>
<dbReference type="InterPro" id="IPR024788">
    <property type="entry name" value="Malectin-like_Carb-bd_dom"/>
</dbReference>
<dbReference type="InterPro" id="IPR008271">
    <property type="entry name" value="Ser/Thr_kinase_AS"/>
</dbReference>
<dbReference type="InterPro" id="IPR032675">
    <property type="entry name" value="LRR_dom_sf"/>
</dbReference>
<evidence type="ECO:0000256" key="3">
    <source>
        <dbReference type="ARBA" id="ARBA00022614"/>
    </source>
</evidence>
<sequence>MENRRRWFMLFWASMTVQLLLWRPARPQVEGFLSVDCGSSATSDYVDSDGIVWVSDAALMKEGKSLPVTGGSNYVLSTLRLFDGNQSKYCYVLNNSAVKKGAYFLVRASIWAGITPPFIPRAADGIFRFNLIVDGDLWTTVAVTYGNTTWNAYEMYIRAQRSMIDVCIARSTPNGDAPFISSLELRPLLSKFASSILMSETNRIFSPVRHANLGVLPSVEPTFTRYPDDQFDRLWLNVAAEPRNVKVTESPIDKVTKETPPVKVLQSSLIGEPDILLPYQGLDPHGVYFVEFHFAEIDPAVNASGRRSFNIYANGDLQNTDGAIDVFGTVGANAALTQYFVVTPTHAGDINFNFTVTNTSLFPACLAGAELFNVQSHTDITESDLRNRIEEIKLGLGLSSYTGDPCLPSGFGYNWLNCSNAQISAIYLSNYHIGGTIPSPISAVSSITKIYMNGNELQGGIPDLSSLIYLEVLDLSNNNLNGSIPQSLATLKNLKVLNLQNNNLSGTIPAALLQRKYATLLNFEFSGNQLCEESSTVTCVSSASTSNTSRRKNNLGVIIGAVGAGILLMGLVIIVGIYFVCRGRRAFTPEQPLSKKQEVQSSKGAPAIEKVLPNSIHEFSFQEIMSAIDNLNTLIGKGGYGSVYKGVLSDDRIVALKVASDMSRQGSKEFLNEVNLLSRVHHKNLVKFLGYCKEEKLVLVYEFMAKGSLFDCLHSQNARISPLPWTTRLRILVDAAQGLRYLHYGCNPRIIHRDIKSSNILLNDCLEAKISDFGISRKCFVSESGAPPTAVVGSPGYIDPEYVRTMKLTDKVDVYSFGVLIFEVVCGRRVILNSSQQQIHIAQWAISSMKRGVIDDITDPVLNKEYDISSVRKVLETAVACVELESLKRPSMSDVFLALKQAERMEVESISNQVFDPPSAENHY</sequence>
<dbReference type="FunFam" id="3.80.10.10:FF:000041">
    <property type="entry name" value="LRR receptor-like serine/threonine-protein kinase ERECTA"/>
    <property type="match status" value="1"/>
</dbReference>
<keyword evidence="5 15" id="KW-0812">Transmembrane</keyword>
<dbReference type="PANTHER" id="PTHR45631:SF68">
    <property type="entry name" value="REPEAT FAMILY PROTEIN, PUTATIVE, EXPRESSED-RELATED"/>
    <property type="match status" value="1"/>
</dbReference>
<reference evidence="18" key="1">
    <citation type="submission" date="2021-08" db="EMBL/GenBank/DDBJ databases">
        <title>WGS assembly of Ceratopteris richardii.</title>
        <authorList>
            <person name="Marchant D.B."/>
            <person name="Chen G."/>
            <person name="Jenkins J."/>
            <person name="Shu S."/>
            <person name="Leebens-Mack J."/>
            <person name="Grimwood J."/>
            <person name="Schmutz J."/>
            <person name="Soltis P."/>
            <person name="Soltis D."/>
            <person name="Chen Z.-H."/>
        </authorList>
    </citation>
    <scope>NUCLEOTIDE SEQUENCE</scope>
    <source>
        <strain evidence="18">Whitten #5841</strain>
        <tissue evidence="18">Leaf</tissue>
    </source>
</reference>
<evidence type="ECO:0000256" key="4">
    <source>
        <dbReference type="ARBA" id="ARBA00022679"/>
    </source>
</evidence>
<evidence type="ECO:0000256" key="14">
    <source>
        <dbReference type="PROSITE-ProRule" id="PRU10141"/>
    </source>
</evidence>
<feature type="domain" description="Protein kinase" evidence="17">
    <location>
        <begin position="629"/>
        <end position="905"/>
    </location>
</feature>
<keyword evidence="11 15" id="KW-1133">Transmembrane helix</keyword>
<dbReference type="Pfam" id="PF12819">
    <property type="entry name" value="Malectin_like"/>
    <property type="match status" value="1"/>
</dbReference>
<dbReference type="Gene3D" id="2.60.120.430">
    <property type="entry name" value="Galactose-binding lectin"/>
    <property type="match status" value="1"/>
</dbReference>
<evidence type="ECO:0000256" key="15">
    <source>
        <dbReference type="SAM" id="Phobius"/>
    </source>
</evidence>
<keyword evidence="8 14" id="KW-0547">Nucleotide-binding</keyword>
<keyword evidence="19" id="KW-1185">Reference proteome</keyword>
<dbReference type="PROSITE" id="PS00108">
    <property type="entry name" value="PROTEIN_KINASE_ST"/>
    <property type="match status" value="1"/>
</dbReference>
<feature type="signal peptide" evidence="16">
    <location>
        <begin position="1"/>
        <end position="27"/>
    </location>
</feature>
<keyword evidence="3" id="KW-0433">Leucine-rich repeat</keyword>
<feature type="binding site" evidence="14">
    <location>
        <position position="657"/>
    </location>
    <ligand>
        <name>ATP</name>
        <dbReference type="ChEBI" id="CHEBI:30616"/>
    </ligand>
</feature>
<evidence type="ECO:0000256" key="5">
    <source>
        <dbReference type="ARBA" id="ARBA00022692"/>
    </source>
</evidence>
<evidence type="ECO:0000256" key="6">
    <source>
        <dbReference type="ARBA" id="ARBA00022729"/>
    </source>
</evidence>
<evidence type="ECO:0000256" key="1">
    <source>
        <dbReference type="ARBA" id="ARBA00004167"/>
    </source>
</evidence>
<dbReference type="SUPFAM" id="SSF52058">
    <property type="entry name" value="L domain-like"/>
    <property type="match status" value="1"/>
</dbReference>
<keyword evidence="13" id="KW-0325">Glycoprotein</keyword>
<name>A0A8T2U627_CERRI</name>
<keyword evidence="9" id="KW-0418">Kinase</keyword>
<accession>A0A8T2U627</accession>
<proteinExistence type="predicted"/>
<keyword evidence="2" id="KW-0723">Serine/threonine-protein kinase</keyword>
<evidence type="ECO:0000259" key="17">
    <source>
        <dbReference type="PROSITE" id="PS50011"/>
    </source>
</evidence>
<keyword evidence="4" id="KW-0808">Transferase</keyword>
<dbReference type="PROSITE" id="PS50011">
    <property type="entry name" value="PROTEIN_KINASE_DOM"/>
    <property type="match status" value="1"/>
</dbReference>
<keyword evidence="6 16" id="KW-0732">Signal</keyword>
<protein>
    <recommendedName>
        <fullName evidence="17">Protein kinase domain-containing protein</fullName>
    </recommendedName>
</protein>
<dbReference type="InterPro" id="IPR000719">
    <property type="entry name" value="Prot_kinase_dom"/>
</dbReference>
<evidence type="ECO:0000256" key="12">
    <source>
        <dbReference type="ARBA" id="ARBA00023136"/>
    </source>
</evidence>
<dbReference type="SUPFAM" id="SSF56112">
    <property type="entry name" value="Protein kinase-like (PK-like)"/>
    <property type="match status" value="1"/>
</dbReference>
<dbReference type="Gene3D" id="1.10.510.10">
    <property type="entry name" value="Transferase(Phosphotransferase) domain 1"/>
    <property type="match status" value="1"/>
</dbReference>
<evidence type="ECO:0000313" key="19">
    <source>
        <dbReference type="Proteomes" id="UP000825935"/>
    </source>
</evidence>
<dbReference type="PROSITE" id="PS51450">
    <property type="entry name" value="LRR"/>
    <property type="match status" value="1"/>
</dbReference>
<feature type="transmembrane region" description="Helical" evidence="15">
    <location>
        <begin position="555"/>
        <end position="581"/>
    </location>
</feature>
<keyword evidence="10 14" id="KW-0067">ATP-binding</keyword>
<dbReference type="Gene3D" id="3.30.200.20">
    <property type="entry name" value="Phosphorylase Kinase, domain 1"/>
    <property type="match status" value="1"/>
</dbReference>
<evidence type="ECO:0000256" key="8">
    <source>
        <dbReference type="ARBA" id="ARBA00022741"/>
    </source>
</evidence>
<dbReference type="GO" id="GO:0004674">
    <property type="term" value="F:protein serine/threonine kinase activity"/>
    <property type="evidence" value="ECO:0007669"/>
    <property type="project" value="UniProtKB-KW"/>
</dbReference>
<dbReference type="FunFam" id="3.30.200.20:FF:000039">
    <property type="entry name" value="receptor-like protein kinase FERONIA"/>
    <property type="match status" value="1"/>
</dbReference>
<dbReference type="SMART" id="SM00220">
    <property type="entry name" value="S_TKc"/>
    <property type="match status" value="1"/>
</dbReference>
<dbReference type="GO" id="GO:0005524">
    <property type="term" value="F:ATP binding"/>
    <property type="evidence" value="ECO:0007669"/>
    <property type="project" value="UniProtKB-UniRule"/>
</dbReference>
<comment type="subcellular location">
    <subcellularLocation>
        <location evidence="1">Membrane</location>
        <topology evidence="1">Single-pass membrane protein</topology>
    </subcellularLocation>
</comment>
<dbReference type="InterPro" id="IPR011009">
    <property type="entry name" value="Kinase-like_dom_sf"/>
</dbReference>
<keyword evidence="7" id="KW-0677">Repeat</keyword>
<evidence type="ECO:0000256" key="11">
    <source>
        <dbReference type="ARBA" id="ARBA00022989"/>
    </source>
</evidence>
<dbReference type="EMBL" id="CM035415">
    <property type="protein sequence ID" value="KAH7427999.1"/>
    <property type="molecule type" value="Genomic_DNA"/>
</dbReference>
<evidence type="ECO:0000256" key="9">
    <source>
        <dbReference type="ARBA" id="ARBA00022777"/>
    </source>
</evidence>
<dbReference type="PROSITE" id="PS00107">
    <property type="entry name" value="PROTEIN_KINASE_ATP"/>
    <property type="match status" value="1"/>
</dbReference>
<evidence type="ECO:0000256" key="10">
    <source>
        <dbReference type="ARBA" id="ARBA00022840"/>
    </source>
</evidence>
<gene>
    <name evidence="18" type="ORF">KP509_10G070700</name>
</gene>
<evidence type="ECO:0000256" key="13">
    <source>
        <dbReference type="ARBA" id="ARBA00023180"/>
    </source>
</evidence>